<dbReference type="Gene3D" id="3.90.190.10">
    <property type="entry name" value="Protein tyrosine phosphatase superfamily"/>
    <property type="match status" value="1"/>
</dbReference>
<feature type="region of interest" description="Disordered" evidence="2">
    <location>
        <begin position="1"/>
        <end position="35"/>
    </location>
</feature>
<gene>
    <name evidence="4" type="ORF">QFZ49_000925</name>
</gene>
<proteinExistence type="predicted"/>
<dbReference type="InterPro" id="IPR057023">
    <property type="entry name" value="PTP-SAK"/>
</dbReference>
<keyword evidence="1" id="KW-0378">Hydrolase</keyword>
<dbReference type="SUPFAM" id="SSF52799">
    <property type="entry name" value="(Phosphotyrosine protein) phosphatases II"/>
    <property type="match status" value="1"/>
</dbReference>
<evidence type="ECO:0000256" key="1">
    <source>
        <dbReference type="ARBA" id="ARBA00022801"/>
    </source>
</evidence>
<organism evidence="4 5">
    <name type="scientific">Streptomyces turgidiscabies</name>
    <dbReference type="NCBI Taxonomy" id="85558"/>
    <lineage>
        <taxon>Bacteria</taxon>
        <taxon>Bacillati</taxon>
        <taxon>Actinomycetota</taxon>
        <taxon>Actinomycetes</taxon>
        <taxon>Kitasatosporales</taxon>
        <taxon>Streptomycetaceae</taxon>
        <taxon>Streptomyces</taxon>
    </lineage>
</organism>
<keyword evidence="5" id="KW-1185">Reference proteome</keyword>
<feature type="domain" description="Swiss Army Knife protein DSP-PTPase phosphatase" evidence="3">
    <location>
        <begin position="101"/>
        <end position="144"/>
    </location>
</feature>
<name>A0ABU0RGY7_9ACTN</name>
<dbReference type="Pfam" id="PF22784">
    <property type="entry name" value="PTP-SAK"/>
    <property type="match status" value="1"/>
</dbReference>
<protein>
    <recommendedName>
        <fullName evidence="3">Swiss Army Knife protein DSP-PTPase phosphatase domain-containing protein</fullName>
    </recommendedName>
</protein>
<feature type="compositionally biased region" description="Acidic residues" evidence="2">
    <location>
        <begin position="1"/>
        <end position="11"/>
    </location>
</feature>
<dbReference type="Proteomes" id="UP001223072">
    <property type="component" value="Unassembled WGS sequence"/>
</dbReference>
<comment type="caution">
    <text evidence="4">The sequence shown here is derived from an EMBL/GenBank/DDBJ whole genome shotgun (WGS) entry which is preliminary data.</text>
</comment>
<dbReference type="InterPro" id="IPR029021">
    <property type="entry name" value="Prot-tyrosine_phosphatase-like"/>
</dbReference>
<evidence type="ECO:0000256" key="2">
    <source>
        <dbReference type="SAM" id="MobiDB-lite"/>
    </source>
</evidence>
<sequence length="170" mass="18739">MGSVEDTVDDSVDQRAGETVDRRADRPTEGLWDAGAPGVLRLPSGRLVRGRGLRRPLDPTAPAPAYAVHLLGGPPPEVPWESRWLLWPDFRLPKDHVEARVVLAEVWERATEERVEVACGGGRGRTGTALACLAVLDGVPAEEAVAYVRAGYDRHAVETPWQRRYVRRFG</sequence>
<dbReference type="EMBL" id="JAUSZS010000002">
    <property type="protein sequence ID" value="MDQ0931018.1"/>
    <property type="molecule type" value="Genomic_DNA"/>
</dbReference>
<evidence type="ECO:0000313" key="4">
    <source>
        <dbReference type="EMBL" id="MDQ0931018.1"/>
    </source>
</evidence>
<reference evidence="4 5" key="1">
    <citation type="submission" date="2023-07" db="EMBL/GenBank/DDBJ databases">
        <title>Comparative genomics of wheat-associated soil bacteria to identify genetic determinants of phenazine resistance.</title>
        <authorList>
            <person name="Mouncey N."/>
        </authorList>
    </citation>
    <scope>NUCLEOTIDE SEQUENCE [LARGE SCALE GENOMIC DNA]</scope>
    <source>
        <strain evidence="4 5">W2I16</strain>
    </source>
</reference>
<evidence type="ECO:0000259" key="3">
    <source>
        <dbReference type="Pfam" id="PF22784"/>
    </source>
</evidence>
<feature type="compositionally biased region" description="Basic and acidic residues" evidence="2">
    <location>
        <begin position="12"/>
        <end position="28"/>
    </location>
</feature>
<evidence type="ECO:0000313" key="5">
    <source>
        <dbReference type="Proteomes" id="UP001223072"/>
    </source>
</evidence>
<accession>A0ABU0RGY7</accession>